<keyword evidence="3 7" id="KW-0560">Oxidoreductase</keyword>
<gene>
    <name evidence="7" type="ORF">DFW101_0720</name>
</gene>
<name>G7Q3U7_9BACT</name>
<dbReference type="HOGENOM" id="CLU_007207_0_0_7"/>
<evidence type="ECO:0000259" key="5">
    <source>
        <dbReference type="Pfam" id="PF00465"/>
    </source>
</evidence>
<dbReference type="SUPFAM" id="SSF56796">
    <property type="entry name" value="Dehydroquinate synthase-like"/>
    <property type="match status" value="1"/>
</dbReference>
<evidence type="ECO:0000256" key="4">
    <source>
        <dbReference type="ARBA" id="ARBA00023027"/>
    </source>
</evidence>
<dbReference type="EMBL" id="CM001368">
    <property type="protein sequence ID" value="EHJ46737.1"/>
    <property type="molecule type" value="Genomic_DNA"/>
</dbReference>
<organism evidence="7 8">
    <name type="scientific">Solidesulfovibrio carbinoliphilus subsp. oakridgensis</name>
    <dbReference type="NCBI Taxonomy" id="694327"/>
    <lineage>
        <taxon>Bacteria</taxon>
        <taxon>Pseudomonadati</taxon>
        <taxon>Thermodesulfobacteriota</taxon>
        <taxon>Desulfovibrionia</taxon>
        <taxon>Desulfovibrionales</taxon>
        <taxon>Desulfovibrionaceae</taxon>
        <taxon>Solidesulfovibrio</taxon>
    </lineage>
</organism>
<dbReference type="OrthoDB" id="9778433at2"/>
<keyword evidence="4" id="KW-0520">NAD</keyword>
<evidence type="ECO:0000256" key="2">
    <source>
        <dbReference type="ARBA" id="ARBA00007358"/>
    </source>
</evidence>
<dbReference type="InterPro" id="IPR056798">
    <property type="entry name" value="ADH_Fe_C"/>
</dbReference>
<dbReference type="AlphaFoldDB" id="G7Q3U7"/>
<sequence length="397" mass="41322">MREKFLLSMRKFVAPEFVFGQGALGLAGHQAAGLGVRRALLVADPDLLALGWPQQVERSLAAAGIESSLFSSLSSNPRDHEVMAGAAAFAACGCDALVAVGGGSAMDCAKAIGIVSANGRHILEFEGVDSVDRPGPPLLCVPTTAGTGAEVSQFAIVTDTARKVKIAIASKTLIPDAALIDPDVTVTMPETLTAHTGLDALTHAMEAYVSNAHGPVTDLLALEAMRLIRANLLRAMAAPGDIEARGGMLLASLYAGMAFSNAILGAVHAMAHSLGGLLDLPHGLCNAILMDHVADYNYEAAPGRYEEIGRLLGARLEKGSAPCANKKAVLDAIRDFKQVAGVTVGLADLGVTPENMRELAQKALDDPCLLTNPRQPTATDIEAIYESACESPSRPRS</sequence>
<feature type="domain" description="Alcohol dehydrogenase iron-type/glycerol dehydrogenase GldA" evidence="5">
    <location>
        <begin position="16"/>
        <end position="182"/>
    </location>
</feature>
<evidence type="ECO:0000313" key="8">
    <source>
        <dbReference type="Proteomes" id="UP000004662"/>
    </source>
</evidence>
<dbReference type="EC" id="1.1.1.1" evidence="7"/>
<dbReference type="NCBIfam" id="NF041833">
    <property type="entry name" value="Fe_ADH_ErcA"/>
    <property type="match status" value="1"/>
</dbReference>
<comment type="similarity">
    <text evidence="2">Belongs to the iron-containing alcohol dehydrogenase family.</text>
</comment>
<proteinExistence type="inferred from homology"/>
<evidence type="ECO:0000256" key="1">
    <source>
        <dbReference type="ARBA" id="ARBA00001962"/>
    </source>
</evidence>
<accession>G7Q3U7</accession>
<dbReference type="InterPro" id="IPR039697">
    <property type="entry name" value="Alcohol_dehydrogenase_Fe"/>
</dbReference>
<comment type="cofactor">
    <cofactor evidence="1">
        <name>Fe cation</name>
        <dbReference type="ChEBI" id="CHEBI:24875"/>
    </cofactor>
</comment>
<dbReference type="PANTHER" id="PTHR11496:SF102">
    <property type="entry name" value="ALCOHOL DEHYDROGENASE 4"/>
    <property type="match status" value="1"/>
</dbReference>
<feature type="domain" description="Fe-containing alcohol dehydrogenase-like C-terminal" evidence="6">
    <location>
        <begin position="193"/>
        <end position="388"/>
    </location>
</feature>
<dbReference type="PROSITE" id="PS00913">
    <property type="entry name" value="ADH_IRON_1"/>
    <property type="match status" value="1"/>
</dbReference>
<protein>
    <submittedName>
        <fullName evidence="7">Alcohol dehydrogenase</fullName>
        <ecNumber evidence="7">1.1.1.1</ecNumber>
    </submittedName>
</protein>
<evidence type="ECO:0000256" key="3">
    <source>
        <dbReference type="ARBA" id="ARBA00023002"/>
    </source>
</evidence>
<evidence type="ECO:0000259" key="6">
    <source>
        <dbReference type="Pfam" id="PF25137"/>
    </source>
</evidence>
<dbReference type="GO" id="GO:0046872">
    <property type="term" value="F:metal ion binding"/>
    <property type="evidence" value="ECO:0007669"/>
    <property type="project" value="InterPro"/>
</dbReference>
<dbReference type="Gene3D" id="3.40.50.1970">
    <property type="match status" value="1"/>
</dbReference>
<dbReference type="GO" id="GO:0004022">
    <property type="term" value="F:alcohol dehydrogenase (NAD+) activity"/>
    <property type="evidence" value="ECO:0007669"/>
    <property type="project" value="UniProtKB-EC"/>
</dbReference>
<dbReference type="FunFam" id="3.40.50.1970:FF:000003">
    <property type="entry name" value="Alcohol dehydrogenase, iron-containing"/>
    <property type="match status" value="1"/>
</dbReference>
<dbReference type="Pfam" id="PF00465">
    <property type="entry name" value="Fe-ADH"/>
    <property type="match status" value="1"/>
</dbReference>
<dbReference type="Pfam" id="PF25137">
    <property type="entry name" value="ADH_Fe_C"/>
    <property type="match status" value="1"/>
</dbReference>
<dbReference type="CDD" id="cd17814">
    <property type="entry name" value="Fe-ADH-like"/>
    <property type="match status" value="1"/>
</dbReference>
<keyword evidence="8" id="KW-1185">Reference proteome</keyword>
<dbReference type="STRING" id="694327.DFW101_0720"/>
<dbReference type="RefSeq" id="WP_009180168.1">
    <property type="nucleotide sequence ID" value="NZ_CM001368.1"/>
</dbReference>
<dbReference type="FunFam" id="1.20.1090.10:FF:000001">
    <property type="entry name" value="Aldehyde-alcohol dehydrogenase"/>
    <property type="match status" value="1"/>
</dbReference>
<dbReference type="InterPro" id="IPR018211">
    <property type="entry name" value="ADH_Fe_CS"/>
</dbReference>
<dbReference type="InterPro" id="IPR001670">
    <property type="entry name" value="ADH_Fe/GldA"/>
</dbReference>
<dbReference type="Gene3D" id="1.20.1090.10">
    <property type="entry name" value="Dehydroquinate synthase-like - alpha domain"/>
    <property type="match status" value="1"/>
</dbReference>
<dbReference type="eggNOG" id="COG1454">
    <property type="taxonomic scope" value="Bacteria"/>
</dbReference>
<dbReference type="Proteomes" id="UP000004662">
    <property type="component" value="Chromosome"/>
</dbReference>
<reference evidence="8" key="1">
    <citation type="journal article" date="2015" name="Genome Announc.">
        <title>High-Quality Draft Genome Sequence of Desulfovibrio carbinoliphilus FW-101-2B, an Organic Acid-Oxidizing Sulfate-Reducing Bacterium Isolated from Uranium(VI)-Contaminated Groundwater.</title>
        <authorList>
            <person name="Ramsay B.D."/>
            <person name="Hwang C."/>
            <person name="Woo H.L."/>
            <person name="Carroll S.L."/>
            <person name="Lucas S."/>
            <person name="Han J."/>
            <person name="Lapidus A.L."/>
            <person name="Cheng J.F."/>
            <person name="Goodwin L.A."/>
            <person name="Pitluck S."/>
            <person name="Peters L."/>
            <person name="Chertkov O."/>
            <person name="Held B."/>
            <person name="Detter J.C."/>
            <person name="Han C.S."/>
            <person name="Tapia R."/>
            <person name="Land M.L."/>
            <person name="Hauser L.J."/>
            <person name="Kyrpides N.C."/>
            <person name="Ivanova N.N."/>
            <person name="Mikhailova N."/>
            <person name="Pagani I."/>
            <person name="Woyke T."/>
            <person name="Arkin A.P."/>
            <person name="Dehal P."/>
            <person name="Chivian D."/>
            <person name="Criddle C.S."/>
            <person name="Wu W."/>
            <person name="Chakraborty R."/>
            <person name="Hazen T.C."/>
            <person name="Fields M.W."/>
        </authorList>
    </citation>
    <scope>NUCLEOTIDE SEQUENCE [LARGE SCALE GENOMIC DNA]</scope>
    <source>
        <strain evidence="8">FW-101-2B</strain>
    </source>
</reference>
<dbReference type="PANTHER" id="PTHR11496">
    <property type="entry name" value="ALCOHOL DEHYDROGENASE"/>
    <property type="match status" value="1"/>
</dbReference>
<dbReference type="PROSITE" id="PS00060">
    <property type="entry name" value="ADH_IRON_2"/>
    <property type="match status" value="1"/>
</dbReference>
<evidence type="ECO:0000313" key="7">
    <source>
        <dbReference type="EMBL" id="EHJ46737.1"/>
    </source>
</evidence>